<comment type="caution">
    <text evidence="4">The sequence shown here is derived from an EMBL/GenBank/DDBJ whole genome shotgun (WGS) entry which is preliminary data.</text>
</comment>
<dbReference type="GO" id="GO:0003677">
    <property type="term" value="F:DNA binding"/>
    <property type="evidence" value="ECO:0007669"/>
    <property type="project" value="UniProtKB-UniRule"/>
</dbReference>
<evidence type="ECO:0000313" key="5">
    <source>
        <dbReference type="Proteomes" id="UP000051845"/>
    </source>
</evidence>
<dbReference type="STRING" id="33960.TY91_10330"/>
<dbReference type="PATRIC" id="fig|1423733.4.peg.2968"/>
<dbReference type="InterPro" id="IPR009057">
    <property type="entry name" value="Homeodomain-like_sf"/>
</dbReference>
<dbReference type="InterPro" id="IPR039532">
    <property type="entry name" value="TetR_C_Firmicutes"/>
</dbReference>
<evidence type="ECO:0000256" key="1">
    <source>
        <dbReference type="ARBA" id="ARBA00023125"/>
    </source>
</evidence>
<sequence>MTKRKPTKIPIDARLRTAYLKLLASQRFDQIKVKTLIAEAGVSHGSFYLYYDSVLDVLEDIEDQFLESLAVTKYAPQTVYDASHPTDELLNKLTSITAQMPTFKRLLGPNGDPYFERKMNQFFDEKLTEYFKNAPQQPPLEQQLIQQAVDGARWSLLKWWSQHDDELSTAQLAQFLNQYMKMIVTLTTK</sequence>
<dbReference type="Pfam" id="PF14278">
    <property type="entry name" value="TetR_C_8"/>
    <property type="match status" value="1"/>
</dbReference>
<keyword evidence="1 2" id="KW-0238">DNA-binding</keyword>
<accession>A0A0R2B8J5</accession>
<name>A0A0R2B8J5_SECCO</name>
<dbReference type="RefSeq" id="WP_054760374.1">
    <property type="nucleotide sequence ID" value="NZ_AYYR01000067.1"/>
</dbReference>
<dbReference type="EMBL" id="AYYR01000067">
    <property type="protein sequence ID" value="KRM74898.1"/>
    <property type="molecule type" value="Genomic_DNA"/>
</dbReference>
<dbReference type="PANTHER" id="PTHR43479">
    <property type="entry name" value="ACREF/ENVCD OPERON REPRESSOR-RELATED"/>
    <property type="match status" value="1"/>
</dbReference>
<proteinExistence type="predicted"/>
<dbReference type="AlphaFoldDB" id="A0A0R2B8J5"/>
<reference evidence="4 5" key="1">
    <citation type="journal article" date="2015" name="Genome Announc.">
        <title>Expanding the biotechnology potential of lactobacilli through comparative genomics of 213 strains and associated genera.</title>
        <authorList>
            <person name="Sun Z."/>
            <person name="Harris H.M."/>
            <person name="McCann A."/>
            <person name="Guo C."/>
            <person name="Argimon S."/>
            <person name="Zhang W."/>
            <person name="Yang X."/>
            <person name="Jeffery I.B."/>
            <person name="Cooney J.C."/>
            <person name="Kagawa T.F."/>
            <person name="Liu W."/>
            <person name="Song Y."/>
            <person name="Salvetti E."/>
            <person name="Wrobel A."/>
            <person name="Rasinkangas P."/>
            <person name="Parkhill J."/>
            <person name="Rea M.C."/>
            <person name="O'Sullivan O."/>
            <person name="Ritari J."/>
            <person name="Douillard F.P."/>
            <person name="Paul Ross R."/>
            <person name="Yang R."/>
            <person name="Briner A.E."/>
            <person name="Felis G.E."/>
            <person name="de Vos W.M."/>
            <person name="Barrangou R."/>
            <person name="Klaenhammer T.R."/>
            <person name="Caufield P.W."/>
            <person name="Cui Y."/>
            <person name="Zhang H."/>
            <person name="O'Toole P.W."/>
        </authorList>
    </citation>
    <scope>NUCLEOTIDE SEQUENCE [LARGE SCALE GENOMIC DNA]</scope>
    <source>
        <strain evidence="4 5">DSM 20515</strain>
    </source>
</reference>
<dbReference type="InterPro" id="IPR001647">
    <property type="entry name" value="HTH_TetR"/>
</dbReference>
<gene>
    <name evidence="4" type="ORF">FC82_GL002843</name>
</gene>
<feature type="domain" description="HTH tetR-type" evidence="3">
    <location>
        <begin position="9"/>
        <end position="69"/>
    </location>
</feature>
<dbReference type="SUPFAM" id="SSF46689">
    <property type="entry name" value="Homeodomain-like"/>
    <property type="match status" value="1"/>
</dbReference>
<dbReference type="Gene3D" id="1.10.357.10">
    <property type="entry name" value="Tetracycline Repressor, domain 2"/>
    <property type="match status" value="1"/>
</dbReference>
<dbReference type="InterPro" id="IPR050624">
    <property type="entry name" value="HTH-type_Tx_Regulator"/>
</dbReference>
<dbReference type="PANTHER" id="PTHR43479:SF11">
    <property type="entry name" value="ACREF_ENVCD OPERON REPRESSOR-RELATED"/>
    <property type="match status" value="1"/>
</dbReference>
<evidence type="ECO:0000259" key="3">
    <source>
        <dbReference type="PROSITE" id="PS50977"/>
    </source>
</evidence>
<protein>
    <recommendedName>
        <fullName evidence="3">HTH tetR-type domain-containing protein</fullName>
    </recommendedName>
</protein>
<evidence type="ECO:0000256" key="2">
    <source>
        <dbReference type="PROSITE-ProRule" id="PRU00335"/>
    </source>
</evidence>
<dbReference type="PROSITE" id="PS50977">
    <property type="entry name" value="HTH_TETR_2"/>
    <property type="match status" value="1"/>
</dbReference>
<dbReference type="Proteomes" id="UP000051845">
    <property type="component" value="Unassembled WGS sequence"/>
</dbReference>
<feature type="DNA-binding region" description="H-T-H motif" evidence="2">
    <location>
        <begin position="32"/>
        <end position="51"/>
    </location>
</feature>
<evidence type="ECO:0000313" key="4">
    <source>
        <dbReference type="EMBL" id="KRM74898.1"/>
    </source>
</evidence>
<organism evidence="4 5">
    <name type="scientific">Secundilactobacillus collinoides DSM 20515 = JCM 1123</name>
    <dbReference type="NCBI Taxonomy" id="1423733"/>
    <lineage>
        <taxon>Bacteria</taxon>
        <taxon>Bacillati</taxon>
        <taxon>Bacillota</taxon>
        <taxon>Bacilli</taxon>
        <taxon>Lactobacillales</taxon>
        <taxon>Lactobacillaceae</taxon>
        <taxon>Secundilactobacillus</taxon>
    </lineage>
</organism>